<dbReference type="AlphaFoldDB" id="A0A942UZU0"/>
<keyword evidence="5" id="KW-0946">Virion</keyword>
<protein>
    <submittedName>
        <fullName evidence="5">Spore coat protein</fullName>
    </submittedName>
</protein>
<dbReference type="GO" id="GO:0030435">
    <property type="term" value="P:sporulation resulting in formation of a cellular spore"/>
    <property type="evidence" value="ECO:0007669"/>
    <property type="project" value="UniProtKB-KW"/>
</dbReference>
<feature type="region of interest" description="Disordered" evidence="4">
    <location>
        <begin position="81"/>
        <end position="100"/>
    </location>
</feature>
<keyword evidence="6" id="KW-1185">Reference proteome</keyword>
<comment type="caution">
    <text evidence="5">The sequence shown here is derived from an EMBL/GenBank/DDBJ whole genome shotgun (WGS) entry which is preliminary data.</text>
</comment>
<sequence length="100" mass="10965">MNTFLNNKIKNNININDEVIINNMLASGKGTADAYLNATMTCATPELRALYGSSLNQIVGGHTALTELAVKKGWEKPYDPASQQLSSAYNKSQLTMKRED</sequence>
<accession>A0A942UZU0</accession>
<dbReference type="Pfam" id="PF07875">
    <property type="entry name" value="Coat_F"/>
    <property type="match status" value="1"/>
</dbReference>
<name>A0A942UZU0_9FIRM</name>
<proteinExistence type="inferred from homology"/>
<evidence type="ECO:0000313" key="6">
    <source>
        <dbReference type="Proteomes" id="UP000724672"/>
    </source>
</evidence>
<evidence type="ECO:0000256" key="2">
    <source>
        <dbReference type="ARBA" id="ARBA00024325"/>
    </source>
</evidence>
<evidence type="ECO:0000256" key="1">
    <source>
        <dbReference type="ARBA" id="ARBA00022969"/>
    </source>
</evidence>
<gene>
    <name evidence="5" type="ORF">GOQ27_08935</name>
</gene>
<dbReference type="PANTHER" id="PTHR39183:SF1">
    <property type="entry name" value="SPORE COAT PROTEIN F-LIKE PROTEIN YHCQ"/>
    <property type="match status" value="1"/>
</dbReference>
<dbReference type="EMBL" id="WSFT01000036">
    <property type="protein sequence ID" value="MBS4538587.1"/>
    <property type="molecule type" value="Genomic_DNA"/>
</dbReference>
<dbReference type="RefSeq" id="WP_203366509.1">
    <property type="nucleotide sequence ID" value="NZ_WSFT01000036.1"/>
</dbReference>
<evidence type="ECO:0000256" key="3">
    <source>
        <dbReference type="ARBA" id="ARBA00024344"/>
    </source>
</evidence>
<comment type="subcellular location">
    <subcellularLocation>
        <location evidence="2">Spore coat</location>
    </subcellularLocation>
</comment>
<evidence type="ECO:0000313" key="5">
    <source>
        <dbReference type="EMBL" id="MBS4538587.1"/>
    </source>
</evidence>
<organism evidence="5 6">
    <name type="scientific">Anaeromonas frigoriresistens</name>
    <dbReference type="NCBI Taxonomy" id="2683708"/>
    <lineage>
        <taxon>Bacteria</taxon>
        <taxon>Bacillati</taxon>
        <taxon>Bacillota</taxon>
        <taxon>Tissierellia</taxon>
        <taxon>Tissierellales</taxon>
        <taxon>Thermohalobacteraceae</taxon>
        <taxon>Anaeromonas</taxon>
    </lineage>
</organism>
<dbReference type="InterPro" id="IPR012851">
    <property type="entry name" value="Spore_coat_CotF-like"/>
</dbReference>
<dbReference type="PANTHER" id="PTHR39183">
    <property type="entry name" value="SPORE COAT PROTEIN F-LIKE PROTEIN YHCQ"/>
    <property type="match status" value="1"/>
</dbReference>
<keyword evidence="1" id="KW-0749">Sporulation</keyword>
<reference evidence="5" key="1">
    <citation type="submission" date="2019-12" db="EMBL/GenBank/DDBJ databases">
        <title>Clostridiaceae gen. nov. sp. nov., isolated from sediment in Xinjiang, China.</title>
        <authorList>
            <person name="Zhang R."/>
        </authorList>
    </citation>
    <scope>NUCLEOTIDE SEQUENCE</scope>
    <source>
        <strain evidence="5">D2Q-11</strain>
    </source>
</reference>
<dbReference type="Proteomes" id="UP000724672">
    <property type="component" value="Unassembled WGS sequence"/>
</dbReference>
<keyword evidence="5" id="KW-0167">Capsid protein</keyword>
<evidence type="ECO:0000256" key="4">
    <source>
        <dbReference type="SAM" id="MobiDB-lite"/>
    </source>
</evidence>
<comment type="similarity">
    <text evidence="3">Belongs to the CotF family.</text>
</comment>
<dbReference type="InterPro" id="IPR012347">
    <property type="entry name" value="Ferritin-like"/>
</dbReference>
<dbReference type="Gene3D" id="1.20.1260.10">
    <property type="match status" value="1"/>
</dbReference>